<protein>
    <submittedName>
        <fullName evidence="2">D-galactoside/L-rhamnose binding SUEL lectin domain-containing protein</fullName>
    </submittedName>
</protein>
<name>A0A2U1M777_ARTAN</name>
<dbReference type="GO" id="GO:0030246">
    <property type="term" value="F:carbohydrate binding"/>
    <property type="evidence" value="ECO:0007669"/>
    <property type="project" value="UniProtKB-KW"/>
</dbReference>
<evidence type="ECO:0000259" key="1">
    <source>
        <dbReference type="Pfam" id="PF17834"/>
    </source>
</evidence>
<sequence>MSIASVAHVYKYKAGGCVAFFSNNNRAAYASVKFGNQRYNLPPWSVNILPDCKNTVFNTARVACPEAWASSWFASTPHRKVLHFDTDVLTAMVLLWPCNHLVLIFQGLSTRRPLKKDIIQMRSPETGWHMVSGPIEMIVTACRLDANVLDHQQHDYSVDIPASAHLRSPSIPSRHIHCNVKCHSSTIVLAARVPNIVSGGNTATLTATYHQPQSIPGAFPEIVDEAKSI</sequence>
<accession>A0A2U1M777</accession>
<evidence type="ECO:0000313" key="3">
    <source>
        <dbReference type="Proteomes" id="UP000245207"/>
    </source>
</evidence>
<dbReference type="AlphaFoldDB" id="A0A2U1M777"/>
<reference evidence="2 3" key="1">
    <citation type="journal article" date="2018" name="Mol. Plant">
        <title>The genome of Artemisia annua provides insight into the evolution of Asteraceae family and artemisinin biosynthesis.</title>
        <authorList>
            <person name="Shen Q."/>
            <person name="Zhang L."/>
            <person name="Liao Z."/>
            <person name="Wang S."/>
            <person name="Yan T."/>
            <person name="Shi P."/>
            <person name="Liu M."/>
            <person name="Fu X."/>
            <person name="Pan Q."/>
            <person name="Wang Y."/>
            <person name="Lv Z."/>
            <person name="Lu X."/>
            <person name="Zhang F."/>
            <person name="Jiang W."/>
            <person name="Ma Y."/>
            <person name="Chen M."/>
            <person name="Hao X."/>
            <person name="Li L."/>
            <person name="Tang Y."/>
            <person name="Lv G."/>
            <person name="Zhou Y."/>
            <person name="Sun X."/>
            <person name="Brodelius P.E."/>
            <person name="Rose J.K.C."/>
            <person name="Tang K."/>
        </authorList>
    </citation>
    <scope>NUCLEOTIDE SEQUENCE [LARGE SCALE GENOMIC DNA]</scope>
    <source>
        <strain evidence="3">cv. Huhao1</strain>
        <tissue evidence="2">Leaf</tissue>
    </source>
</reference>
<dbReference type="Pfam" id="PF17834">
    <property type="entry name" value="GHD"/>
    <property type="match status" value="1"/>
</dbReference>
<proteinExistence type="predicted"/>
<dbReference type="OrthoDB" id="1433858at2759"/>
<gene>
    <name evidence="2" type="ORF">CTI12_AA412180</name>
</gene>
<feature type="domain" description="Beta-galactosidase beta-sandwich" evidence="1">
    <location>
        <begin position="7"/>
        <end position="62"/>
    </location>
</feature>
<dbReference type="EMBL" id="PKPP01006257">
    <property type="protein sequence ID" value="PWA57108.1"/>
    <property type="molecule type" value="Genomic_DNA"/>
</dbReference>
<keyword evidence="2" id="KW-0430">Lectin</keyword>
<dbReference type="Proteomes" id="UP000245207">
    <property type="component" value="Unassembled WGS sequence"/>
</dbReference>
<dbReference type="STRING" id="35608.A0A2U1M777"/>
<comment type="caution">
    <text evidence="2">The sequence shown here is derived from an EMBL/GenBank/DDBJ whole genome shotgun (WGS) entry which is preliminary data.</text>
</comment>
<evidence type="ECO:0000313" key="2">
    <source>
        <dbReference type="EMBL" id="PWA57108.1"/>
    </source>
</evidence>
<keyword evidence="3" id="KW-1185">Reference proteome</keyword>
<dbReference type="InterPro" id="IPR041392">
    <property type="entry name" value="GHD"/>
</dbReference>
<organism evidence="2 3">
    <name type="scientific">Artemisia annua</name>
    <name type="common">Sweet wormwood</name>
    <dbReference type="NCBI Taxonomy" id="35608"/>
    <lineage>
        <taxon>Eukaryota</taxon>
        <taxon>Viridiplantae</taxon>
        <taxon>Streptophyta</taxon>
        <taxon>Embryophyta</taxon>
        <taxon>Tracheophyta</taxon>
        <taxon>Spermatophyta</taxon>
        <taxon>Magnoliopsida</taxon>
        <taxon>eudicotyledons</taxon>
        <taxon>Gunneridae</taxon>
        <taxon>Pentapetalae</taxon>
        <taxon>asterids</taxon>
        <taxon>campanulids</taxon>
        <taxon>Asterales</taxon>
        <taxon>Asteraceae</taxon>
        <taxon>Asteroideae</taxon>
        <taxon>Anthemideae</taxon>
        <taxon>Artemisiinae</taxon>
        <taxon>Artemisia</taxon>
    </lineage>
</organism>